<evidence type="ECO:0000313" key="2">
    <source>
        <dbReference type="EMBL" id="POR05338.1"/>
    </source>
</evidence>
<keyword evidence="3" id="KW-1185">Reference proteome</keyword>
<sequence length="410" mass="44618">MRRGVLAGFLVLGSVIPLAAEASYSVEATVRIYGETAHSRDSLAVVDEDKRDTWESGSAGEILARHRVISEGTLFFADHGIFYFPAPRSWSGAGTGGTGAENPARAELTHELYQAFLRTTLAPGVELTAGRQRLWEEGNPAGLFFSVTDGLHPRGALRERSPGFDGAELRFGDGSRGILSAGLAFQDAFDDTQGTDTPWRLVRAALTAERRVGKSAGKSGGKSAGEERRMGGTVVMQRDTMVRPGLYATLAGDRLRGGTELALEWYNPHRQEWQPRFLAGVSGGIREDLPGGGYLELTGEYHYNGLALNHTGTEVPFPVTSDGAGAFLRPGEHYLHMRFLLEGSSRWRSEHRLTRNLDDQSMLVEQEILFLGMAPFEAGAEIIWTSGAADSEFGAFQEDLVLRLFAGVRL</sequence>
<gene>
    <name evidence="2" type="ORF">AU468_01265</name>
</gene>
<feature type="chain" id="PRO_5015534019" description="Alginate export domain-containing protein" evidence="1">
    <location>
        <begin position="20"/>
        <end position="410"/>
    </location>
</feature>
<proteinExistence type="predicted"/>
<keyword evidence="1" id="KW-0732">Signal</keyword>
<evidence type="ECO:0000313" key="3">
    <source>
        <dbReference type="Proteomes" id="UP000237350"/>
    </source>
</evidence>
<accession>A0A2S4K0Q8</accession>
<organism evidence="2 3">
    <name type="scientific">Alkalispirochaeta sphaeroplastigenens</name>
    <dbReference type="NCBI Taxonomy" id="1187066"/>
    <lineage>
        <taxon>Bacteria</taxon>
        <taxon>Pseudomonadati</taxon>
        <taxon>Spirochaetota</taxon>
        <taxon>Spirochaetia</taxon>
        <taxon>Spirochaetales</taxon>
        <taxon>Spirochaetaceae</taxon>
        <taxon>Alkalispirochaeta</taxon>
    </lineage>
</organism>
<evidence type="ECO:0008006" key="4">
    <source>
        <dbReference type="Google" id="ProtNLM"/>
    </source>
</evidence>
<name>A0A2S4K0Q8_9SPIO</name>
<protein>
    <recommendedName>
        <fullName evidence="4">Alginate export domain-containing protein</fullName>
    </recommendedName>
</protein>
<evidence type="ECO:0000256" key="1">
    <source>
        <dbReference type="SAM" id="SignalP"/>
    </source>
</evidence>
<reference evidence="3" key="1">
    <citation type="submission" date="2015-12" db="EMBL/GenBank/DDBJ databases">
        <authorList>
            <person name="Lodha T.D."/>
            <person name="Chintalapati S."/>
            <person name="Chintalapati V.R."/>
            <person name="Sravanthi T."/>
        </authorList>
    </citation>
    <scope>NUCLEOTIDE SEQUENCE [LARGE SCALE GENOMIC DNA]</scope>
    <source>
        <strain evidence="3">JC133</strain>
    </source>
</reference>
<dbReference type="EMBL" id="LPWH01000003">
    <property type="protein sequence ID" value="POR05338.1"/>
    <property type="molecule type" value="Genomic_DNA"/>
</dbReference>
<dbReference type="Proteomes" id="UP000237350">
    <property type="component" value="Unassembled WGS sequence"/>
</dbReference>
<comment type="caution">
    <text evidence="2">The sequence shown here is derived from an EMBL/GenBank/DDBJ whole genome shotgun (WGS) entry which is preliminary data.</text>
</comment>
<feature type="signal peptide" evidence="1">
    <location>
        <begin position="1"/>
        <end position="19"/>
    </location>
</feature>
<dbReference type="RefSeq" id="WP_103679167.1">
    <property type="nucleotide sequence ID" value="NZ_LPWH01000003.1"/>
</dbReference>
<dbReference type="AlphaFoldDB" id="A0A2S4K0Q8"/>
<dbReference type="OrthoDB" id="9895570at2"/>